<dbReference type="PATRIC" id="fig|84022.5.peg.3375"/>
<reference evidence="1 2" key="1">
    <citation type="submission" date="2014-10" db="EMBL/GenBank/DDBJ databases">
        <title>Genome sequence of Clostridium aceticum DSM 1496.</title>
        <authorList>
            <person name="Poehlein A."/>
            <person name="Schiel-Bengelsdorf B."/>
            <person name="Gottschalk G."/>
            <person name="Duerre P."/>
            <person name="Daniel R."/>
        </authorList>
    </citation>
    <scope>NUCLEOTIDE SEQUENCE [LARGE SCALE GENOMIC DNA]</scope>
    <source>
        <strain evidence="1 2">DSM 1496</strain>
    </source>
</reference>
<dbReference type="AlphaFoldDB" id="A0A0D8I5U3"/>
<keyword evidence="2" id="KW-1185">Reference proteome</keyword>
<dbReference type="KEGG" id="cace:CACET_c08290"/>
<gene>
    <name evidence="1" type="ORF">CACET_c08290</name>
</gene>
<evidence type="ECO:0000313" key="1">
    <source>
        <dbReference type="EMBL" id="AKL94338.1"/>
    </source>
</evidence>
<evidence type="ECO:0000313" key="2">
    <source>
        <dbReference type="Proteomes" id="UP000035704"/>
    </source>
</evidence>
<protein>
    <submittedName>
        <fullName evidence="1">Uncharacterized protein</fullName>
    </submittedName>
</protein>
<accession>A0A0D8I5U3</accession>
<dbReference type="EMBL" id="CP009687">
    <property type="protein sequence ID" value="AKL94338.1"/>
    <property type="molecule type" value="Genomic_DNA"/>
</dbReference>
<name>A0A0D8I5U3_9CLOT</name>
<dbReference type="Proteomes" id="UP000035704">
    <property type="component" value="Chromosome"/>
</dbReference>
<sequence>MTVSSYFILFPLILVLVLIEYTGDFNEESIDLFNNEGVILVILFTVVIAPIVETAIYQMLPIRCLRKTNFLKERPMIIILISAVFWIRT</sequence>
<proteinExistence type="predicted"/>
<organism evidence="1 2">
    <name type="scientific">Clostridium aceticum</name>
    <dbReference type="NCBI Taxonomy" id="84022"/>
    <lineage>
        <taxon>Bacteria</taxon>
        <taxon>Bacillati</taxon>
        <taxon>Bacillota</taxon>
        <taxon>Clostridia</taxon>
        <taxon>Eubacteriales</taxon>
        <taxon>Clostridiaceae</taxon>
        <taxon>Clostridium</taxon>
    </lineage>
</organism>